<dbReference type="InterPro" id="IPR023198">
    <property type="entry name" value="PGP-like_dom2"/>
</dbReference>
<dbReference type="SUPFAM" id="SSF56784">
    <property type="entry name" value="HAD-like"/>
    <property type="match status" value="1"/>
</dbReference>
<gene>
    <name evidence="3" type="ORF">ACEWY4_016655</name>
</gene>
<keyword evidence="1" id="KW-1133">Transmembrane helix</keyword>
<keyword evidence="2" id="KW-0732">Signal</keyword>
<evidence type="ECO:0000256" key="2">
    <source>
        <dbReference type="SAM" id="SignalP"/>
    </source>
</evidence>
<dbReference type="FunFam" id="1.10.150.240:FF:000001">
    <property type="entry name" value="Haloacid dehalogenase-like hydrolase domain"/>
    <property type="match status" value="1"/>
</dbReference>
<dbReference type="InterPro" id="IPR041492">
    <property type="entry name" value="HAD_2"/>
</dbReference>
<evidence type="ECO:0000313" key="4">
    <source>
        <dbReference type="Proteomes" id="UP001591681"/>
    </source>
</evidence>
<dbReference type="SFLD" id="SFLDG01129">
    <property type="entry name" value="C1.5:_HAD__Beta-PGM__Phosphata"/>
    <property type="match status" value="1"/>
</dbReference>
<evidence type="ECO:0008006" key="5">
    <source>
        <dbReference type="Google" id="ProtNLM"/>
    </source>
</evidence>
<dbReference type="EMBL" id="JBHFQA010000014">
    <property type="protein sequence ID" value="KAL2087827.1"/>
    <property type="molecule type" value="Genomic_DNA"/>
</dbReference>
<keyword evidence="1" id="KW-0472">Membrane</keyword>
<dbReference type="PANTHER" id="PTHR18901:SF38">
    <property type="entry name" value="PSEUDOURIDINE-5'-PHOSPHATASE"/>
    <property type="match status" value="1"/>
</dbReference>
<evidence type="ECO:0000256" key="1">
    <source>
        <dbReference type="SAM" id="Phobius"/>
    </source>
</evidence>
<dbReference type="PANTHER" id="PTHR18901">
    <property type="entry name" value="2-DEOXYGLUCOSE-6-PHOSPHATE PHOSPHATASE 2"/>
    <property type="match status" value="1"/>
</dbReference>
<keyword evidence="4" id="KW-1185">Reference proteome</keyword>
<dbReference type="Gene3D" id="1.10.150.240">
    <property type="entry name" value="Putative phosphatase, domain 2"/>
    <property type="match status" value="1"/>
</dbReference>
<reference evidence="3 4" key="1">
    <citation type="submission" date="2024-09" db="EMBL/GenBank/DDBJ databases">
        <title>A chromosome-level genome assembly of Gray's grenadier anchovy, Coilia grayii.</title>
        <authorList>
            <person name="Fu Z."/>
        </authorList>
    </citation>
    <scope>NUCLEOTIDE SEQUENCE [LARGE SCALE GENOMIC DNA]</scope>
    <source>
        <strain evidence="3">G4</strain>
        <tissue evidence="3">Muscle</tissue>
    </source>
</reference>
<organism evidence="3 4">
    <name type="scientific">Coilia grayii</name>
    <name type="common">Gray's grenadier anchovy</name>
    <dbReference type="NCBI Taxonomy" id="363190"/>
    <lineage>
        <taxon>Eukaryota</taxon>
        <taxon>Metazoa</taxon>
        <taxon>Chordata</taxon>
        <taxon>Craniata</taxon>
        <taxon>Vertebrata</taxon>
        <taxon>Euteleostomi</taxon>
        <taxon>Actinopterygii</taxon>
        <taxon>Neopterygii</taxon>
        <taxon>Teleostei</taxon>
        <taxon>Clupei</taxon>
        <taxon>Clupeiformes</taxon>
        <taxon>Clupeoidei</taxon>
        <taxon>Engraulidae</taxon>
        <taxon>Coilinae</taxon>
        <taxon>Coilia</taxon>
    </lineage>
</organism>
<dbReference type="InterPro" id="IPR036412">
    <property type="entry name" value="HAD-like_sf"/>
</dbReference>
<sequence length="287" mass="32008">MLSFLKCHVCHQLCLTKHRIRKLLTLLLFTAFGRAAGCCVHAVICAPHLKLDTTAVEMAATASSYKPVTHVLFDMDGLLLDTERLYTVSFQDICDRYGKLYTWEVKCSVMGKKALDACKIIADSLELPLSPEELLSESRKIQENIFPSAALMPGAEKLVTHLHSQKVPIAVATSSAGVTFELKTSRHKDFFGLFSHVVTGDDPEVKSGKPQPDSFLVCASRFDPAPKPEQVVTTEEKGGGLWRIHKREEEKKEEFVCVCVCVCVCMYVCVSLFHMFVHVHVCFHTVC</sequence>
<dbReference type="SFLD" id="SFLDS00003">
    <property type="entry name" value="Haloacid_Dehalogenase"/>
    <property type="match status" value="1"/>
</dbReference>
<dbReference type="InterPro" id="IPR023214">
    <property type="entry name" value="HAD_sf"/>
</dbReference>
<feature type="signal peptide" evidence="2">
    <location>
        <begin position="1"/>
        <end position="35"/>
    </location>
</feature>
<comment type="caution">
    <text evidence="3">The sequence shown here is derived from an EMBL/GenBank/DDBJ whole genome shotgun (WGS) entry which is preliminary data.</text>
</comment>
<dbReference type="Proteomes" id="UP001591681">
    <property type="component" value="Unassembled WGS sequence"/>
</dbReference>
<feature type="chain" id="PRO_5044795034" description="Pseudouridine-5'-phosphatase" evidence="2">
    <location>
        <begin position="36"/>
        <end position="287"/>
    </location>
</feature>
<evidence type="ECO:0000313" key="3">
    <source>
        <dbReference type="EMBL" id="KAL2087827.1"/>
    </source>
</evidence>
<dbReference type="Pfam" id="PF13419">
    <property type="entry name" value="HAD_2"/>
    <property type="match status" value="1"/>
</dbReference>
<feature type="transmembrane region" description="Helical" evidence="1">
    <location>
        <begin position="255"/>
        <end position="277"/>
    </location>
</feature>
<accession>A0ABD1JKZ7</accession>
<name>A0ABD1JKZ7_9TELE</name>
<dbReference type="GO" id="GO:0003824">
    <property type="term" value="F:catalytic activity"/>
    <property type="evidence" value="ECO:0007669"/>
    <property type="project" value="UniProtKB-ARBA"/>
</dbReference>
<protein>
    <recommendedName>
        <fullName evidence="5">Pseudouridine-5'-phosphatase</fullName>
    </recommendedName>
</protein>
<dbReference type="Gene3D" id="3.40.50.1000">
    <property type="entry name" value="HAD superfamily/HAD-like"/>
    <property type="match status" value="1"/>
</dbReference>
<keyword evidence="1" id="KW-0812">Transmembrane</keyword>
<proteinExistence type="predicted"/>
<dbReference type="AlphaFoldDB" id="A0ABD1JKZ7"/>